<dbReference type="KEGG" id="ppai:E1956_31090"/>
<feature type="domain" description="CusB-like barrel-sandwich hybrid" evidence="8">
    <location>
        <begin position="141"/>
        <end position="257"/>
    </location>
</feature>
<evidence type="ECO:0000259" key="8">
    <source>
        <dbReference type="Pfam" id="PF25919"/>
    </source>
</evidence>
<dbReference type="OrthoDB" id="9806939at2"/>
<feature type="domain" description="CzcB-like C-terminal circularly permuted SH3-like" evidence="10">
    <location>
        <begin position="346"/>
        <end position="405"/>
    </location>
</feature>
<sequence length="518" mass="54518">MTIKPMVSAALLVFTGACLLGTGYFVGARHAATEAAGTAGKLAAIKAPAGKVDPKTGKRVLYWHDPMVPGQHFDKPGPSPFMAMQLEPVYADDDGGGSSGVKIDPGLQQNLGIRYASVRRQDTTEGFDAVGTTQFDESQTDVVQSRVTGYIDHLYAGAPMQRITKGAPIASLFAPDWLAPQEEYLALRHGGMDRSLIEASRARMRALSIPEGVIDSLDRTGKVQTHYVLSAAETGVVSELNVRDGAQVVPGQTLAKISGLSKLWLIVDIPENLALSVRPGMSVDATFSGDPSRHYKGQIREILPGISTTSRTLQARLEVDNADSSLTPGMLMRVRVAAQKPVSRLLVPSEAVITTGKRSLVIVKNADGRLQPVEVTIGSDFGNETEIVSGLNDGETVVASGQFLIDSEASLKSILPRLEGGARGAASGAAPASSTASSTPSAPTYETTGKVEQVSAADITFSHQPVPALGWPAMTMSFNKPAPDAFADVKPGQTVHFVFTKADGGYLLTKVEPAGGAQ</sequence>
<dbReference type="InterPro" id="IPR006143">
    <property type="entry name" value="RND_pump_MFP"/>
</dbReference>
<dbReference type="FunFam" id="2.40.420.20:FF:000003">
    <property type="entry name" value="Cation efflux system protein cusB"/>
    <property type="match status" value="1"/>
</dbReference>
<evidence type="ECO:0000259" key="7">
    <source>
        <dbReference type="Pfam" id="PF25869"/>
    </source>
</evidence>
<dbReference type="Gene3D" id="2.40.420.20">
    <property type="match status" value="1"/>
</dbReference>
<dbReference type="InterPro" id="IPR058790">
    <property type="entry name" value="BSH_CusB"/>
</dbReference>
<dbReference type="RefSeq" id="WP_134756458.1">
    <property type="nucleotide sequence ID" value="NZ_CP038150.1"/>
</dbReference>
<dbReference type="InterPro" id="IPR042230">
    <property type="entry name" value="CusF_sf"/>
</dbReference>
<keyword evidence="12" id="KW-1185">Reference proteome</keyword>
<evidence type="ECO:0000259" key="6">
    <source>
        <dbReference type="Pfam" id="PF19335"/>
    </source>
</evidence>
<protein>
    <submittedName>
        <fullName evidence="11">Efflux RND transporter periplasmic adaptor subunit</fullName>
    </submittedName>
</protein>
<accession>A0A4P7CZ70</accession>
<dbReference type="EMBL" id="CP038150">
    <property type="protein sequence ID" value="QBR01616.1"/>
    <property type="molecule type" value="Genomic_DNA"/>
</dbReference>
<dbReference type="GO" id="GO:0060003">
    <property type="term" value="P:copper ion export"/>
    <property type="evidence" value="ECO:0007669"/>
    <property type="project" value="TreeGrafter"/>
</dbReference>
<dbReference type="InterPro" id="IPR058792">
    <property type="entry name" value="Beta-barrel_RND_2"/>
</dbReference>
<dbReference type="PROSITE" id="PS51257">
    <property type="entry name" value="PROKAR_LIPOPROTEIN"/>
    <property type="match status" value="1"/>
</dbReference>
<dbReference type="Pfam" id="PF19335">
    <property type="entry name" value="HMBD"/>
    <property type="match status" value="1"/>
</dbReference>
<dbReference type="GO" id="GO:0015679">
    <property type="term" value="P:plasma membrane copper ion transport"/>
    <property type="evidence" value="ECO:0007669"/>
    <property type="project" value="TreeGrafter"/>
</dbReference>
<feature type="region of interest" description="Disordered" evidence="5">
    <location>
        <begin position="422"/>
        <end position="445"/>
    </location>
</feature>
<organism evidence="11 12">
    <name type="scientific">Paraburkholderia pallida</name>
    <dbReference type="NCBI Taxonomy" id="2547399"/>
    <lineage>
        <taxon>Bacteria</taxon>
        <taxon>Pseudomonadati</taxon>
        <taxon>Pseudomonadota</taxon>
        <taxon>Betaproteobacteria</taxon>
        <taxon>Burkholderiales</taxon>
        <taxon>Burkholderiaceae</taxon>
        <taxon>Paraburkholderia</taxon>
    </lineage>
</organism>
<keyword evidence="3" id="KW-0732">Signal</keyword>
<dbReference type="SUPFAM" id="SSF111369">
    <property type="entry name" value="HlyD-like secretion proteins"/>
    <property type="match status" value="1"/>
</dbReference>
<dbReference type="Gene3D" id="2.40.50.320">
    <property type="entry name" value="Copper binding periplasmic protein CusF"/>
    <property type="match status" value="1"/>
</dbReference>
<dbReference type="GO" id="GO:0046914">
    <property type="term" value="F:transition metal ion binding"/>
    <property type="evidence" value="ECO:0007669"/>
    <property type="project" value="TreeGrafter"/>
</dbReference>
<evidence type="ECO:0000313" key="11">
    <source>
        <dbReference type="EMBL" id="QBR01616.1"/>
    </source>
</evidence>
<dbReference type="AlphaFoldDB" id="A0A4P7CZ70"/>
<feature type="domain" description="CusB-like three alpha-helical bundle" evidence="7">
    <location>
        <begin position="176"/>
        <end position="225"/>
    </location>
</feature>
<dbReference type="Pfam" id="PF25919">
    <property type="entry name" value="BSH_CusB"/>
    <property type="match status" value="1"/>
</dbReference>
<dbReference type="Pfam" id="PF11604">
    <property type="entry name" value="CusF_Ec"/>
    <property type="match status" value="1"/>
</dbReference>
<dbReference type="Gene3D" id="6.10.140.730">
    <property type="match status" value="1"/>
</dbReference>
<evidence type="ECO:0000259" key="10">
    <source>
        <dbReference type="Pfam" id="PF25975"/>
    </source>
</evidence>
<gene>
    <name evidence="11" type="ORF">E1956_31090</name>
</gene>
<dbReference type="InterPro" id="IPR058791">
    <property type="entry name" value="3HB_CusB"/>
</dbReference>
<dbReference type="Pfam" id="PF25869">
    <property type="entry name" value="3HB_CusB"/>
    <property type="match status" value="1"/>
</dbReference>
<feature type="compositionally biased region" description="Low complexity" evidence="5">
    <location>
        <begin position="424"/>
        <end position="444"/>
    </location>
</feature>
<evidence type="ECO:0000256" key="1">
    <source>
        <dbReference type="ARBA" id="ARBA00009477"/>
    </source>
</evidence>
<dbReference type="Proteomes" id="UP000295727">
    <property type="component" value="Chromosome 3"/>
</dbReference>
<dbReference type="Gene3D" id="2.40.30.170">
    <property type="match status" value="1"/>
</dbReference>
<dbReference type="FunFam" id="2.40.30.170:FF:000010">
    <property type="entry name" value="Efflux RND transporter periplasmic adaptor subunit"/>
    <property type="match status" value="1"/>
</dbReference>
<comment type="similarity">
    <text evidence="1">Belongs to the membrane fusion protein (MFP) (TC 8.A.1) family.</text>
</comment>
<evidence type="ECO:0000256" key="5">
    <source>
        <dbReference type="SAM" id="MobiDB-lite"/>
    </source>
</evidence>
<evidence type="ECO:0000313" key="12">
    <source>
        <dbReference type="Proteomes" id="UP000295727"/>
    </source>
</evidence>
<evidence type="ECO:0000256" key="4">
    <source>
        <dbReference type="ARBA" id="ARBA00023065"/>
    </source>
</evidence>
<dbReference type="InterPro" id="IPR058649">
    <property type="entry name" value="CzcB_C"/>
</dbReference>
<feature type="domain" description="Heavy metal binding" evidence="6">
    <location>
        <begin position="62"/>
        <end position="89"/>
    </location>
</feature>
<feature type="domain" description="CusB-like beta-barrel" evidence="9">
    <location>
        <begin position="262"/>
        <end position="339"/>
    </location>
</feature>
<keyword evidence="2" id="KW-0813">Transport</keyword>
<reference evidence="11 12" key="1">
    <citation type="submission" date="2019-03" db="EMBL/GenBank/DDBJ databases">
        <title>Paraburkholderia sp. 7MH5, isolated from subtropical forest soil.</title>
        <authorList>
            <person name="Gao Z.-H."/>
            <person name="Qiu L.-H."/>
        </authorList>
    </citation>
    <scope>NUCLEOTIDE SEQUENCE [LARGE SCALE GENOMIC DNA]</scope>
    <source>
        <strain evidence="11 12">7MH5</strain>
    </source>
</reference>
<dbReference type="InterPro" id="IPR051909">
    <property type="entry name" value="MFP_Cation_Efflux"/>
</dbReference>
<dbReference type="PANTHER" id="PTHR30097:SF15">
    <property type="entry name" value="CATION EFFLUX SYSTEM PROTEIN CUSB"/>
    <property type="match status" value="1"/>
</dbReference>
<dbReference type="Pfam" id="PF25975">
    <property type="entry name" value="CzcB_C"/>
    <property type="match status" value="1"/>
</dbReference>
<dbReference type="InterPro" id="IPR045800">
    <property type="entry name" value="HMBD"/>
</dbReference>
<dbReference type="PANTHER" id="PTHR30097">
    <property type="entry name" value="CATION EFFLUX SYSTEM PROTEIN CUSB"/>
    <property type="match status" value="1"/>
</dbReference>
<evidence type="ECO:0000256" key="3">
    <source>
        <dbReference type="ARBA" id="ARBA00022729"/>
    </source>
</evidence>
<dbReference type="Pfam" id="PF25954">
    <property type="entry name" value="Beta-barrel_RND_2"/>
    <property type="match status" value="1"/>
</dbReference>
<dbReference type="GO" id="GO:0030288">
    <property type="term" value="C:outer membrane-bounded periplasmic space"/>
    <property type="evidence" value="ECO:0007669"/>
    <property type="project" value="TreeGrafter"/>
</dbReference>
<dbReference type="GO" id="GO:0022857">
    <property type="term" value="F:transmembrane transporter activity"/>
    <property type="evidence" value="ECO:0007669"/>
    <property type="project" value="InterPro"/>
</dbReference>
<proteinExistence type="inferred from homology"/>
<dbReference type="GO" id="GO:0016020">
    <property type="term" value="C:membrane"/>
    <property type="evidence" value="ECO:0007669"/>
    <property type="project" value="InterPro"/>
</dbReference>
<keyword evidence="4" id="KW-0406">Ion transport</keyword>
<dbReference type="NCBIfam" id="TIGR01730">
    <property type="entry name" value="RND_mfp"/>
    <property type="match status" value="1"/>
</dbReference>
<dbReference type="InterPro" id="IPR021647">
    <property type="entry name" value="CusF_Ec"/>
</dbReference>
<name>A0A4P7CZ70_9BURK</name>
<evidence type="ECO:0000256" key="2">
    <source>
        <dbReference type="ARBA" id="ARBA00022448"/>
    </source>
</evidence>
<evidence type="ECO:0000259" key="9">
    <source>
        <dbReference type="Pfam" id="PF25954"/>
    </source>
</evidence>